<evidence type="ECO:0000313" key="2">
    <source>
        <dbReference type="Proteomes" id="UP000289664"/>
    </source>
</evidence>
<dbReference type="HOGENOM" id="CLU_2080704_0_0_9"/>
<organism evidence="1 2">
    <name type="scientific">Clostridium scindens (strain ATCC 35704 / DSM 5676 / VPI 13733 / 19)</name>
    <dbReference type="NCBI Taxonomy" id="411468"/>
    <lineage>
        <taxon>Bacteria</taxon>
        <taxon>Bacillati</taxon>
        <taxon>Bacillota</taxon>
        <taxon>Clostridia</taxon>
        <taxon>Lachnospirales</taxon>
        <taxon>Lachnospiraceae</taxon>
    </lineage>
</organism>
<dbReference type="eggNOG" id="COG0491">
    <property type="taxonomic scope" value="Bacteria"/>
</dbReference>
<gene>
    <name evidence="1" type="ORF">HDCHBGLK_01499</name>
</gene>
<evidence type="ECO:0000313" key="1">
    <source>
        <dbReference type="EMBL" id="QBF74103.1"/>
    </source>
</evidence>
<keyword evidence="2" id="KW-1185">Reference proteome</keyword>
<dbReference type="RefSeq" id="WP_004607789.1">
    <property type="nucleotide sequence ID" value="NZ_CP036170.1"/>
</dbReference>
<dbReference type="GeneID" id="62695721"/>
<dbReference type="STRING" id="411468.CLOSCI_03060"/>
<dbReference type="KEGG" id="csci:HDCHBGLK_01499"/>
<sequence>MNSYEEYIRQFAERPIPNFYKLVNAPVKIDKILAGGEAIVLEEGMTLSAAEVPGHSRGATAYCLDNGKEKVLFTGDSIPAKGDLPIFTDSVKSKETLEKIRRMQGIDCYYPAWERCM</sequence>
<name>B0NHU4_CLOS5</name>
<dbReference type="EMBL" id="CP036170">
    <property type="protein sequence ID" value="QBF74103.1"/>
    <property type="molecule type" value="Genomic_DNA"/>
</dbReference>
<accession>B0NHU4</accession>
<dbReference type="AlphaFoldDB" id="B0NHU4"/>
<reference evidence="1 2" key="1">
    <citation type="journal article" date="2019" name="Appl. Environ. Microbiol.">
        <title>Clostridium scindens ATCC 35704: integration of nutritional requirements, the complete genome sequence, and global transcriptional responses to bile acids.</title>
        <authorList>
            <person name="Devendran S."/>
            <person name="Shrestha R."/>
            <person name="Alves J.M.P."/>
            <person name="Wolf P.G."/>
            <person name="Ly L."/>
            <person name="Hernandez A.G."/>
            <person name="Mendez-Garcia C."/>
            <person name="Inboden A."/>
            <person name="Wiley J."/>
            <person name="Paul O."/>
            <person name="Allen A."/>
            <person name="Springer E."/>
            <person name="Wright C.L."/>
            <person name="Fields C.J."/>
            <person name="Daniel S.L."/>
            <person name="Ridlon J.M."/>
        </authorList>
    </citation>
    <scope>NUCLEOTIDE SEQUENCE [LARGE SCALE GENOMIC DNA]</scope>
    <source>
        <strain evidence="1 2">ATCC 35704</strain>
    </source>
</reference>
<dbReference type="Gene3D" id="3.60.15.10">
    <property type="entry name" value="Ribonuclease Z/Hydroxyacylglutathione hydrolase-like"/>
    <property type="match status" value="1"/>
</dbReference>
<dbReference type="InterPro" id="IPR036866">
    <property type="entry name" value="RibonucZ/Hydroxyglut_hydro"/>
</dbReference>
<dbReference type="Proteomes" id="UP000289664">
    <property type="component" value="Chromosome"/>
</dbReference>
<protein>
    <submittedName>
        <fullName evidence="1">Uncharacterized protein</fullName>
    </submittedName>
</protein>
<dbReference type="OrthoDB" id="9802248at2"/>
<dbReference type="SUPFAM" id="SSF56281">
    <property type="entry name" value="Metallo-hydrolase/oxidoreductase"/>
    <property type="match status" value="1"/>
</dbReference>
<proteinExistence type="predicted"/>